<keyword evidence="13" id="KW-0966">Cell projection</keyword>
<keyword evidence="14" id="KW-1185">Reference proteome</keyword>
<evidence type="ECO:0000256" key="7">
    <source>
        <dbReference type="ARBA" id="ARBA00022795"/>
    </source>
</evidence>
<gene>
    <name evidence="13" type="ORF">KYE_13885</name>
</gene>
<keyword evidence="10" id="KW-0961">Cell wall biogenesis/degradation</keyword>
<dbReference type="Proteomes" id="UP000003208">
    <property type="component" value="Unassembled WGS sequence"/>
</dbReference>
<name>G6YV82_9GAMM</name>
<evidence type="ECO:0000313" key="13">
    <source>
        <dbReference type="EMBL" id="EHJ03831.1"/>
    </source>
</evidence>
<dbReference type="Pfam" id="PF01832">
    <property type="entry name" value="Glucosaminidase"/>
    <property type="match status" value="1"/>
</dbReference>
<keyword evidence="13" id="KW-0282">Flagellum</keyword>
<evidence type="ECO:0000256" key="1">
    <source>
        <dbReference type="ARBA" id="ARBA00002954"/>
    </source>
</evidence>
<dbReference type="Gene3D" id="1.10.530.10">
    <property type="match status" value="1"/>
</dbReference>
<dbReference type="InterPro" id="IPR013377">
    <property type="entry name" value="FlgJ"/>
</dbReference>
<dbReference type="Pfam" id="PF10135">
    <property type="entry name" value="Rod-binding"/>
    <property type="match status" value="1"/>
</dbReference>
<organism evidence="13 14">
    <name type="scientific">Marinobacter manganoxydans MnI7-9</name>
    <dbReference type="NCBI Taxonomy" id="1094979"/>
    <lineage>
        <taxon>Bacteria</taxon>
        <taxon>Pseudomonadati</taxon>
        <taxon>Pseudomonadota</taxon>
        <taxon>Gammaproteobacteria</taxon>
        <taxon>Pseudomonadales</taxon>
        <taxon>Marinobacteraceae</taxon>
        <taxon>Marinobacter</taxon>
    </lineage>
</organism>
<evidence type="ECO:0000256" key="9">
    <source>
        <dbReference type="ARBA" id="ARBA00023295"/>
    </source>
</evidence>
<dbReference type="GO" id="GO:0071973">
    <property type="term" value="P:bacterial-type flagellum-dependent cell motility"/>
    <property type="evidence" value="ECO:0007669"/>
    <property type="project" value="TreeGrafter"/>
</dbReference>
<dbReference type="GO" id="GO:0044780">
    <property type="term" value="P:bacterial-type flagellum assembly"/>
    <property type="evidence" value="ECO:0007669"/>
    <property type="project" value="InterPro"/>
</dbReference>
<protein>
    <recommendedName>
        <fullName evidence="5">Peptidoglycan hydrolase FlgJ</fullName>
    </recommendedName>
    <alternativeName>
        <fullName evidence="11">Muramidase FlgJ</fullName>
    </alternativeName>
</protein>
<dbReference type="PRINTS" id="PR01002">
    <property type="entry name" value="FLGFLGJ"/>
</dbReference>
<evidence type="ECO:0000256" key="2">
    <source>
        <dbReference type="ARBA" id="ARBA00004418"/>
    </source>
</evidence>
<evidence type="ECO:0000256" key="10">
    <source>
        <dbReference type="ARBA" id="ARBA00023316"/>
    </source>
</evidence>
<keyword evidence="7" id="KW-1005">Bacterial flagellum biogenesis</keyword>
<keyword evidence="8" id="KW-0378">Hydrolase</keyword>
<dbReference type="NCBIfam" id="TIGR02541">
    <property type="entry name" value="flagell_FlgJ"/>
    <property type="match status" value="1"/>
</dbReference>
<dbReference type="PANTHER" id="PTHR33308">
    <property type="entry name" value="PEPTIDOGLYCAN HYDROLASE FLGJ"/>
    <property type="match status" value="1"/>
</dbReference>
<dbReference type="GO" id="GO:0004040">
    <property type="term" value="F:amidase activity"/>
    <property type="evidence" value="ECO:0007669"/>
    <property type="project" value="InterPro"/>
</dbReference>
<dbReference type="AlphaFoldDB" id="G6YV82"/>
<sequence>MMQDYKVQQAQVYTDFNGLNALKAQARTDKESALREVARQFESLFLSEMLKSMRKAGDVFSEGNYLKSNQSELYRDMFDSQMSLTMAGGKGSGLADALVRQLGKQIPGMNNEGGRLVGHKASLADYDRSLPALNTQLPEQVQKVTSVAEEAPLAVTATPQDLPHQFDSPEHFVTELLPVAERIARDSGIDPKLMVAQAALETGWGRHMIRGEQGEPSFNLFGIKADSRWQGDAVSITTTEYREGLPMKEQASFRAYRDYESSFRDYISFLESNPRYREVLSVADKPEVFAEKLQEAGYATDPNYGSKIRQIMNRDSLMTLSMGSDGMKE</sequence>
<keyword evidence="9" id="KW-0326">Glycosidase</keyword>
<evidence type="ECO:0000256" key="11">
    <source>
        <dbReference type="ARBA" id="ARBA00030835"/>
    </source>
</evidence>
<keyword evidence="13" id="KW-0969">Cilium</keyword>
<dbReference type="GO" id="GO:0071555">
    <property type="term" value="P:cell wall organization"/>
    <property type="evidence" value="ECO:0007669"/>
    <property type="project" value="UniProtKB-KW"/>
</dbReference>
<dbReference type="InterPro" id="IPR051056">
    <property type="entry name" value="Glycosyl_Hydrolase_73"/>
</dbReference>
<dbReference type="Gene3D" id="2.10.70.40">
    <property type="entry name" value="peptidoglycan hydrolase"/>
    <property type="match status" value="1"/>
</dbReference>
<dbReference type="PATRIC" id="fig|1094979.3.peg.2689"/>
<reference evidence="13 14" key="1">
    <citation type="journal article" date="2012" name="J. Bacteriol.">
        <title>Genome sequence of deep-sea manganese-oxidizing bacterium Marinobacter manganoxydans MnI7-9.</title>
        <authorList>
            <person name="Wang H."/>
            <person name="Li H."/>
            <person name="Shao Z."/>
            <person name="Liao S."/>
            <person name="Johnstone L."/>
            <person name="Rensing C."/>
            <person name="Wang G."/>
        </authorList>
    </citation>
    <scope>NUCLEOTIDE SEQUENCE [LARGE SCALE GENOMIC DNA]</scope>
    <source>
        <strain evidence="13 14">MnI7-9</strain>
    </source>
</reference>
<comment type="function">
    <text evidence="1">Flagellum-specific muramidase which hydrolyzes the peptidoglycan layer to assemble the rod structure in the periplasmic space.</text>
</comment>
<evidence type="ECO:0000256" key="5">
    <source>
        <dbReference type="ARBA" id="ARBA00013433"/>
    </source>
</evidence>
<feature type="domain" description="Mannosyl-glycoprotein endo-beta-N-acetylglucosamidase-like" evidence="12">
    <location>
        <begin position="157"/>
        <end position="321"/>
    </location>
</feature>
<dbReference type="EMBL" id="AGTR01000055">
    <property type="protein sequence ID" value="EHJ03831.1"/>
    <property type="molecule type" value="Genomic_DNA"/>
</dbReference>
<evidence type="ECO:0000256" key="8">
    <source>
        <dbReference type="ARBA" id="ARBA00022801"/>
    </source>
</evidence>
<evidence type="ECO:0000256" key="3">
    <source>
        <dbReference type="ARBA" id="ARBA00006880"/>
    </source>
</evidence>
<keyword evidence="6" id="KW-0574">Periplasm</keyword>
<dbReference type="InterPro" id="IPR002901">
    <property type="entry name" value="MGlyc_endo_b_GlcNAc-like_dom"/>
</dbReference>
<dbReference type="SMART" id="SM00047">
    <property type="entry name" value="LYZ2"/>
    <property type="match status" value="1"/>
</dbReference>
<comment type="similarity">
    <text evidence="4">In the C-terminal section; belongs to the glycosyl hydrolase 73 family.</text>
</comment>
<evidence type="ECO:0000259" key="12">
    <source>
        <dbReference type="SMART" id="SM00047"/>
    </source>
</evidence>
<dbReference type="FunFam" id="2.10.70.40:FF:000001">
    <property type="entry name" value="Flagellar assembly peptidoglycan hydrolase FlgJ"/>
    <property type="match status" value="1"/>
</dbReference>
<comment type="subcellular location">
    <subcellularLocation>
        <location evidence="2">Periplasm</location>
    </subcellularLocation>
</comment>
<evidence type="ECO:0000256" key="4">
    <source>
        <dbReference type="ARBA" id="ARBA00007974"/>
    </source>
</evidence>
<dbReference type="InterPro" id="IPR019301">
    <property type="entry name" value="Flagellar_prot_FlgJ_N"/>
</dbReference>
<accession>G6YV82</accession>
<dbReference type="GO" id="GO:0042597">
    <property type="term" value="C:periplasmic space"/>
    <property type="evidence" value="ECO:0007669"/>
    <property type="project" value="UniProtKB-SubCell"/>
</dbReference>
<dbReference type="GO" id="GO:0016798">
    <property type="term" value="F:hydrolase activity, acting on glycosyl bonds"/>
    <property type="evidence" value="ECO:0007669"/>
    <property type="project" value="UniProtKB-KW"/>
</dbReference>
<comment type="similarity">
    <text evidence="3">In the N-terminal section; belongs to the FlgJ family.</text>
</comment>
<evidence type="ECO:0000313" key="14">
    <source>
        <dbReference type="Proteomes" id="UP000003208"/>
    </source>
</evidence>
<dbReference type="PANTHER" id="PTHR33308:SF9">
    <property type="entry name" value="PEPTIDOGLYCAN HYDROLASE FLGJ"/>
    <property type="match status" value="1"/>
</dbReference>
<evidence type="ECO:0000256" key="6">
    <source>
        <dbReference type="ARBA" id="ARBA00022764"/>
    </source>
</evidence>
<proteinExistence type="inferred from homology"/>